<organism evidence="1 2">
    <name type="scientific">Paenibacillus odorifer</name>
    <dbReference type="NCBI Taxonomy" id="189426"/>
    <lineage>
        <taxon>Bacteria</taxon>
        <taxon>Bacillati</taxon>
        <taxon>Bacillota</taxon>
        <taxon>Bacilli</taxon>
        <taxon>Bacillales</taxon>
        <taxon>Paenibacillaceae</taxon>
        <taxon>Paenibacillus</taxon>
    </lineage>
</organism>
<evidence type="ECO:0000313" key="1">
    <source>
        <dbReference type="EMBL" id="OME10109.1"/>
    </source>
</evidence>
<dbReference type="RefSeq" id="WP_076138945.1">
    <property type="nucleotide sequence ID" value="NZ_MKQM01000081.1"/>
</dbReference>
<name>A0AB36J488_9BACL</name>
<dbReference type="Proteomes" id="UP000187323">
    <property type="component" value="Unassembled WGS sequence"/>
</dbReference>
<dbReference type="AlphaFoldDB" id="A0AB36J488"/>
<accession>A0AB36J488</accession>
<proteinExistence type="predicted"/>
<comment type="caution">
    <text evidence="1">The sequence shown here is derived from an EMBL/GenBank/DDBJ whole genome shotgun (WGS) entry which is preliminary data.</text>
</comment>
<sequence>MLEDTKLINDALEIVKLGTQKFKVSGGYIMPRGYAFKHPKLGYLAFCHSPNCPYNPIGGQNALKEILDAGGFTGFEDIVWLQDMI</sequence>
<gene>
    <name evidence="1" type="ORF">BSK47_31310</name>
</gene>
<evidence type="ECO:0000313" key="2">
    <source>
        <dbReference type="Proteomes" id="UP000187323"/>
    </source>
</evidence>
<reference evidence="1 2" key="1">
    <citation type="submission" date="2016-10" db="EMBL/GenBank/DDBJ databases">
        <title>Paenibacillus species isolates.</title>
        <authorList>
            <person name="Beno S.M."/>
        </authorList>
    </citation>
    <scope>NUCLEOTIDE SEQUENCE [LARGE SCALE GENOMIC DNA]</scope>
    <source>
        <strain evidence="1 2">FSL H7-0918</strain>
    </source>
</reference>
<protein>
    <submittedName>
        <fullName evidence="1">Uncharacterized protein</fullName>
    </submittedName>
</protein>
<dbReference type="EMBL" id="MPTO01000052">
    <property type="protein sequence ID" value="OME10109.1"/>
    <property type="molecule type" value="Genomic_DNA"/>
</dbReference>